<reference evidence="2 3" key="1">
    <citation type="journal article" date="2019" name="Plant Biotechnol. J.">
        <title>The red bayberry genome and genetic basis of sex determination.</title>
        <authorList>
            <person name="Jia H.M."/>
            <person name="Jia H.J."/>
            <person name="Cai Q.L."/>
            <person name="Wang Y."/>
            <person name="Zhao H.B."/>
            <person name="Yang W.F."/>
            <person name="Wang G.Y."/>
            <person name="Li Y.H."/>
            <person name="Zhan D.L."/>
            <person name="Shen Y.T."/>
            <person name="Niu Q.F."/>
            <person name="Chang L."/>
            <person name="Qiu J."/>
            <person name="Zhao L."/>
            <person name="Xie H.B."/>
            <person name="Fu W.Y."/>
            <person name="Jin J."/>
            <person name="Li X.W."/>
            <person name="Jiao Y."/>
            <person name="Zhou C.C."/>
            <person name="Tu T."/>
            <person name="Chai C.Y."/>
            <person name="Gao J.L."/>
            <person name="Fan L.J."/>
            <person name="van de Weg E."/>
            <person name="Wang J.Y."/>
            <person name="Gao Z.S."/>
        </authorList>
    </citation>
    <scope>NUCLEOTIDE SEQUENCE [LARGE SCALE GENOMIC DNA]</scope>
    <source>
        <tissue evidence="2">Leaves</tissue>
    </source>
</reference>
<name>A0A6A1UXX8_9ROSI</name>
<comment type="caution">
    <text evidence="2">The sequence shown here is derived from an EMBL/GenBank/DDBJ whole genome shotgun (WGS) entry which is preliminary data.</text>
</comment>
<dbReference type="PANTHER" id="PTHR31170:SF25">
    <property type="entry name" value="BNAA09G04570D PROTEIN"/>
    <property type="match status" value="1"/>
</dbReference>
<evidence type="ECO:0000313" key="2">
    <source>
        <dbReference type="EMBL" id="KAB1205171.1"/>
    </source>
</evidence>
<feature type="transmembrane region" description="Helical" evidence="1">
    <location>
        <begin position="397"/>
        <end position="422"/>
    </location>
</feature>
<accession>A0A6A1UXX8</accession>
<evidence type="ECO:0000256" key="1">
    <source>
        <dbReference type="SAM" id="Phobius"/>
    </source>
</evidence>
<dbReference type="PANTHER" id="PTHR31170">
    <property type="entry name" value="BNAC04G53230D PROTEIN"/>
    <property type="match status" value="1"/>
</dbReference>
<dbReference type="OrthoDB" id="1378449at2759"/>
<evidence type="ECO:0000313" key="3">
    <source>
        <dbReference type="Proteomes" id="UP000516437"/>
    </source>
</evidence>
<dbReference type="EMBL" id="RXIC02000025">
    <property type="protein sequence ID" value="KAB1205171.1"/>
    <property type="molecule type" value="Genomic_DNA"/>
</dbReference>
<dbReference type="AlphaFoldDB" id="A0A6A1UXX8"/>
<dbReference type="Proteomes" id="UP000516437">
    <property type="component" value="Chromosome 7"/>
</dbReference>
<dbReference type="Pfam" id="PF03140">
    <property type="entry name" value="DUF247"/>
    <property type="match status" value="1"/>
</dbReference>
<keyword evidence="1" id="KW-0812">Transmembrane</keyword>
<organism evidence="2 3">
    <name type="scientific">Morella rubra</name>
    <name type="common">Chinese bayberry</name>
    <dbReference type="NCBI Taxonomy" id="262757"/>
    <lineage>
        <taxon>Eukaryota</taxon>
        <taxon>Viridiplantae</taxon>
        <taxon>Streptophyta</taxon>
        <taxon>Embryophyta</taxon>
        <taxon>Tracheophyta</taxon>
        <taxon>Spermatophyta</taxon>
        <taxon>Magnoliopsida</taxon>
        <taxon>eudicotyledons</taxon>
        <taxon>Gunneridae</taxon>
        <taxon>Pentapetalae</taxon>
        <taxon>rosids</taxon>
        <taxon>fabids</taxon>
        <taxon>Fagales</taxon>
        <taxon>Myricaceae</taxon>
        <taxon>Morella</taxon>
    </lineage>
</organism>
<keyword evidence="1" id="KW-0472">Membrane</keyword>
<dbReference type="InterPro" id="IPR004158">
    <property type="entry name" value="DUF247_pln"/>
</dbReference>
<proteinExistence type="predicted"/>
<gene>
    <name evidence="2" type="ORF">CJ030_MR7G022001</name>
</gene>
<protein>
    <submittedName>
        <fullName evidence="2">Uncharacterized protein</fullName>
    </submittedName>
</protein>
<keyword evidence="3" id="KW-1185">Reference proteome</keyword>
<keyword evidence="1" id="KW-1133">Transmembrane helix</keyword>
<sequence>MAASANDQDWLKVIIEDLSQASVVTASCSIYRTPKRLRRVNDDAYTPHFVSIGPFHYQKGDLPAMECHKLRYMVSLLKRTTDPVEVLQTCGRHILALEWEIRRSYAESIALEKNELARIMLLDGCFILELLYRYSREDSRENNDPMYDIPTLRRDLALLENQIPFAVLDCLFKNTDGRVSSNPAYSLTTMALKFFQPLLKLNNQHTFRARCDLRWRHFLDLLHKCYIPRCQHFPEDQTSTGTDWDFIDTVTALSEAGIKFKKGEADNLVELEFSDGYLTIPHLEINDSTDSLFRNLIAFEQSSEGSTQYVTSYMMLMDRLIDSQKDVQLLQENRIIENNLGGCKDVSTVFNNMCKQVFVKDFYFARLCKKVNAYYNKRWNRYLAVFLRDYCSNPWRIIALIIAGALLLSAILQTVYTMVGFYGSQH</sequence>